<dbReference type="Proteomes" id="UP000784294">
    <property type="component" value="Unassembled WGS sequence"/>
</dbReference>
<keyword evidence="1" id="KW-0732">Signal</keyword>
<evidence type="ECO:0000313" key="3">
    <source>
        <dbReference type="Proteomes" id="UP000784294"/>
    </source>
</evidence>
<gene>
    <name evidence="2" type="ORF">PXEA_LOCUS17846</name>
</gene>
<proteinExistence type="predicted"/>
<reference evidence="2" key="1">
    <citation type="submission" date="2018-11" db="EMBL/GenBank/DDBJ databases">
        <authorList>
            <consortium name="Pathogen Informatics"/>
        </authorList>
    </citation>
    <scope>NUCLEOTIDE SEQUENCE</scope>
</reference>
<name>A0A3S5AI53_9PLAT</name>
<evidence type="ECO:0000256" key="1">
    <source>
        <dbReference type="SAM" id="SignalP"/>
    </source>
</evidence>
<protein>
    <submittedName>
        <fullName evidence="2">Uncharacterized protein</fullName>
    </submittedName>
</protein>
<comment type="caution">
    <text evidence="2">The sequence shown here is derived from an EMBL/GenBank/DDBJ whole genome shotgun (WGS) entry which is preliminary data.</text>
</comment>
<dbReference type="AlphaFoldDB" id="A0A3S5AI53"/>
<organism evidence="2 3">
    <name type="scientific">Protopolystoma xenopodis</name>
    <dbReference type="NCBI Taxonomy" id="117903"/>
    <lineage>
        <taxon>Eukaryota</taxon>
        <taxon>Metazoa</taxon>
        <taxon>Spiralia</taxon>
        <taxon>Lophotrochozoa</taxon>
        <taxon>Platyhelminthes</taxon>
        <taxon>Monogenea</taxon>
        <taxon>Polyopisthocotylea</taxon>
        <taxon>Polystomatidea</taxon>
        <taxon>Polystomatidae</taxon>
        <taxon>Protopolystoma</taxon>
    </lineage>
</organism>
<evidence type="ECO:0000313" key="2">
    <source>
        <dbReference type="EMBL" id="VEL24406.1"/>
    </source>
</evidence>
<keyword evidence="3" id="KW-1185">Reference proteome</keyword>
<accession>A0A3S5AI53</accession>
<feature type="chain" id="PRO_5018600192" evidence="1">
    <location>
        <begin position="20"/>
        <end position="44"/>
    </location>
</feature>
<feature type="signal peptide" evidence="1">
    <location>
        <begin position="1"/>
        <end position="19"/>
    </location>
</feature>
<dbReference type="EMBL" id="CAAALY010067584">
    <property type="protein sequence ID" value="VEL24406.1"/>
    <property type="molecule type" value="Genomic_DNA"/>
</dbReference>
<sequence>MRSLLTGLALEATMALASALAALDVILIECEAVHAIETHGSPHF</sequence>